<evidence type="ECO:0000256" key="1">
    <source>
        <dbReference type="SAM" id="MobiDB-lite"/>
    </source>
</evidence>
<sequence length="133" mass="14461">MFLLQLNELAARATITAGSSEDLPSPSPTDTSGDGSVDGAGNFETNMEFIKMNYGGDGGGSDDDDYSSDWEEYNYCPPLPPRPNNQNNDPRPSTSRPGQFVEDGRRRGGGQATTHQDHLRKKIKIPKNEGKLS</sequence>
<keyword evidence="3" id="KW-1185">Reference proteome</keyword>
<evidence type="ECO:0000313" key="2">
    <source>
        <dbReference type="EMBL" id="KAK9702545.1"/>
    </source>
</evidence>
<dbReference type="AlphaFoldDB" id="A0AAW1JFL8"/>
<comment type="caution">
    <text evidence="2">The sequence shown here is derived from an EMBL/GenBank/DDBJ whole genome shotgun (WGS) entry which is preliminary data.</text>
</comment>
<feature type="compositionally biased region" description="Acidic residues" evidence="1">
    <location>
        <begin position="60"/>
        <end position="72"/>
    </location>
</feature>
<evidence type="ECO:0000313" key="3">
    <source>
        <dbReference type="Proteomes" id="UP001458880"/>
    </source>
</evidence>
<proteinExistence type="predicted"/>
<dbReference type="Proteomes" id="UP001458880">
    <property type="component" value="Unassembled WGS sequence"/>
</dbReference>
<organism evidence="2 3">
    <name type="scientific">Popillia japonica</name>
    <name type="common">Japanese beetle</name>
    <dbReference type="NCBI Taxonomy" id="7064"/>
    <lineage>
        <taxon>Eukaryota</taxon>
        <taxon>Metazoa</taxon>
        <taxon>Ecdysozoa</taxon>
        <taxon>Arthropoda</taxon>
        <taxon>Hexapoda</taxon>
        <taxon>Insecta</taxon>
        <taxon>Pterygota</taxon>
        <taxon>Neoptera</taxon>
        <taxon>Endopterygota</taxon>
        <taxon>Coleoptera</taxon>
        <taxon>Polyphaga</taxon>
        <taxon>Scarabaeiformia</taxon>
        <taxon>Scarabaeidae</taxon>
        <taxon>Rutelinae</taxon>
        <taxon>Popillia</taxon>
    </lineage>
</organism>
<protein>
    <submittedName>
        <fullName evidence="2">Uncharacterized protein</fullName>
    </submittedName>
</protein>
<feature type="region of interest" description="Disordered" evidence="1">
    <location>
        <begin position="15"/>
        <end position="133"/>
    </location>
</feature>
<gene>
    <name evidence="2" type="ORF">QE152_g29899</name>
</gene>
<name>A0AAW1JFL8_POPJA</name>
<dbReference type="EMBL" id="JASPKY010000390">
    <property type="protein sequence ID" value="KAK9702545.1"/>
    <property type="molecule type" value="Genomic_DNA"/>
</dbReference>
<accession>A0AAW1JFL8</accession>
<reference evidence="2 3" key="1">
    <citation type="journal article" date="2024" name="BMC Genomics">
        <title>De novo assembly and annotation of Popillia japonica's genome with initial clues to its potential as an invasive pest.</title>
        <authorList>
            <person name="Cucini C."/>
            <person name="Boschi S."/>
            <person name="Funari R."/>
            <person name="Cardaioli E."/>
            <person name="Iannotti N."/>
            <person name="Marturano G."/>
            <person name="Paoli F."/>
            <person name="Bruttini M."/>
            <person name="Carapelli A."/>
            <person name="Frati F."/>
            <person name="Nardi F."/>
        </authorList>
    </citation>
    <scope>NUCLEOTIDE SEQUENCE [LARGE SCALE GENOMIC DNA]</scope>
    <source>
        <strain evidence="2">DMR45628</strain>
    </source>
</reference>